<name>A0A2S5SZQ1_9BURK</name>
<dbReference type="Pfam" id="PF20169">
    <property type="entry name" value="DUF6537"/>
    <property type="match status" value="1"/>
</dbReference>
<keyword evidence="1" id="KW-0560">Oxidoreductase</keyword>
<feature type="domain" description="Pyruvate/ketoisovalerate oxidoreductase catalytic" evidence="3">
    <location>
        <begin position="19"/>
        <end position="210"/>
    </location>
</feature>
<dbReference type="Proteomes" id="UP000238605">
    <property type="component" value="Unassembled WGS sequence"/>
</dbReference>
<evidence type="ECO:0000256" key="1">
    <source>
        <dbReference type="ARBA" id="ARBA00023002"/>
    </source>
</evidence>
<evidence type="ECO:0000259" key="3">
    <source>
        <dbReference type="Pfam" id="PF01558"/>
    </source>
</evidence>
<keyword evidence="6" id="KW-1185">Reference proteome</keyword>
<feature type="domain" description="DUF6537" evidence="4">
    <location>
        <begin position="253"/>
        <end position="471"/>
    </location>
</feature>
<evidence type="ECO:0000313" key="6">
    <source>
        <dbReference type="Proteomes" id="UP000238605"/>
    </source>
</evidence>
<dbReference type="NCBIfam" id="NF006179">
    <property type="entry name" value="PRK08312.1"/>
    <property type="match status" value="1"/>
</dbReference>
<keyword evidence="5" id="KW-0670">Pyruvate</keyword>
<reference evidence="5 6" key="1">
    <citation type="submission" date="2018-02" db="EMBL/GenBank/DDBJ databases">
        <title>Reclassifiation of [Polyangium] brachysporum DSM 7029 as Guopingzhaonella breviflexa gen. nov., sp. nov., a member of the family Comamonadaceae.</title>
        <authorList>
            <person name="Tang B."/>
        </authorList>
    </citation>
    <scope>NUCLEOTIDE SEQUENCE [LARGE SCALE GENOMIC DNA]</scope>
    <source>
        <strain evidence="5 6">BCRC 80649</strain>
    </source>
</reference>
<dbReference type="OrthoDB" id="6135558at2"/>
<proteinExistence type="predicted"/>
<feature type="region of interest" description="Disordered" evidence="2">
    <location>
        <begin position="514"/>
        <end position="533"/>
    </location>
</feature>
<dbReference type="RefSeq" id="WP_104300140.1">
    <property type="nucleotide sequence ID" value="NZ_PSNX01000001.1"/>
</dbReference>
<dbReference type="AlphaFoldDB" id="A0A2S5SZQ1"/>
<evidence type="ECO:0000259" key="4">
    <source>
        <dbReference type="Pfam" id="PF20169"/>
    </source>
</evidence>
<dbReference type="InterPro" id="IPR052198">
    <property type="entry name" value="IorB_Oxidoreductase"/>
</dbReference>
<dbReference type="InterPro" id="IPR019752">
    <property type="entry name" value="Pyrv/ketoisovalerate_OxRed_cat"/>
</dbReference>
<dbReference type="PANTHER" id="PTHR43854:SF1">
    <property type="entry name" value="INDOLEPYRUVATE OXIDOREDUCTASE SUBUNIT IORB"/>
    <property type="match status" value="1"/>
</dbReference>
<dbReference type="EMBL" id="PSNX01000001">
    <property type="protein sequence ID" value="PPE68108.1"/>
    <property type="molecule type" value="Genomic_DNA"/>
</dbReference>
<dbReference type="InterPro" id="IPR046667">
    <property type="entry name" value="DUF6537"/>
</dbReference>
<dbReference type="GO" id="GO:0016903">
    <property type="term" value="F:oxidoreductase activity, acting on the aldehyde or oxo group of donors"/>
    <property type="evidence" value="ECO:0007669"/>
    <property type="project" value="InterPro"/>
</dbReference>
<organism evidence="5 6">
    <name type="scientific">Caldimonas caldifontis</name>
    <dbReference type="NCBI Taxonomy" id="1452508"/>
    <lineage>
        <taxon>Bacteria</taxon>
        <taxon>Pseudomonadati</taxon>
        <taxon>Pseudomonadota</taxon>
        <taxon>Betaproteobacteria</taxon>
        <taxon>Burkholderiales</taxon>
        <taxon>Sphaerotilaceae</taxon>
        <taxon>Caldimonas</taxon>
    </lineage>
</organism>
<evidence type="ECO:0000313" key="5">
    <source>
        <dbReference type="EMBL" id="PPE68108.1"/>
    </source>
</evidence>
<dbReference type="Pfam" id="PF01558">
    <property type="entry name" value="POR"/>
    <property type="match status" value="1"/>
</dbReference>
<evidence type="ECO:0000256" key="2">
    <source>
        <dbReference type="SAM" id="MobiDB-lite"/>
    </source>
</evidence>
<dbReference type="InterPro" id="IPR002869">
    <property type="entry name" value="Pyrv_flavodox_OxRed_cen"/>
</dbReference>
<sequence>MSQPLSADRPVTVLICALGGEGGGVLSQWLFETALQCGHSAQSTSIPGVAQRTGATTYYLEIHPRPDAELGGRKPVFSLYPVPGALDLLVSSELLETVRQIGLGLASPERTTVISSSSRALTVAEKMQLADGRASAEQLLAMVQRYSREARVFDMAAMAEQTGTVISAVLLGAVAASGLLPFAREAYEGVIRASGKGVDASLRGFTRAYDTVAAARAQQDVVLQAAQAATAAIAPPAPVLPAALAQRFPAATHEMVGAGHARLLEYQDADYARLYIERLTRVFEAERAVDPQGQQGWVITRETARYLALWMAFDDIVRVADLKCRASRHARVRREVKAADEELLYIYDHFKPGVPEFAALLPDGLAQRLLRWDRRRVAAGKSPFAVPLKIGAHTVTGFLALRVLGSLKWLRRRGSRFAVEQAMIERWLAGVEQGTRTAWPLGHEIAECGRLIKGYGSTNERGKDNLLHVLDHLATAASFETPGQRAAAIRAARVAALADDAGKALDQALVQHGAPARPVKPQPIQWYKRRPAS</sequence>
<comment type="caution">
    <text evidence="5">The sequence shown here is derived from an EMBL/GenBank/DDBJ whole genome shotgun (WGS) entry which is preliminary data.</text>
</comment>
<gene>
    <name evidence="5" type="ORF">C1704_01145</name>
</gene>
<protein>
    <submittedName>
        <fullName evidence="5">Indolepyruvate oxidoreductase</fullName>
    </submittedName>
</protein>
<dbReference type="PANTHER" id="PTHR43854">
    <property type="entry name" value="INDOLEPYRUVATE OXIDOREDUCTASE SUBUNIT IORB"/>
    <property type="match status" value="1"/>
</dbReference>
<dbReference type="SUPFAM" id="SSF53323">
    <property type="entry name" value="Pyruvate-ferredoxin oxidoreductase, PFOR, domain III"/>
    <property type="match status" value="1"/>
</dbReference>
<dbReference type="Gene3D" id="3.40.920.10">
    <property type="entry name" value="Pyruvate-ferredoxin oxidoreductase, PFOR, domain III"/>
    <property type="match status" value="1"/>
</dbReference>
<accession>A0A2S5SZQ1</accession>